<dbReference type="InterPro" id="IPR015797">
    <property type="entry name" value="NUDIX_hydrolase-like_dom_sf"/>
</dbReference>
<gene>
    <name evidence="2" type="ORF">A3I86_02125</name>
</gene>
<comment type="caution">
    <text evidence="2">The sequence shown here is derived from an EMBL/GenBank/DDBJ whole genome shotgun (WGS) entry which is preliminary data.</text>
</comment>
<dbReference type="Gene3D" id="3.90.79.10">
    <property type="entry name" value="Nucleoside Triphosphate Pyrophosphohydrolase"/>
    <property type="match status" value="1"/>
</dbReference>
<proteinExistence type="predicted"/>
<evidence type="ECO:0000313" key="3">
    <source>
        <dbReference type="Proteomes" id="UP000177096"/>
    </source>
</evidence>
<dbReference type="Proteomes" id="UP000177096">
    <property type="component" value="Unassembled WGS sequence"/>
</dbReference>
<evidence type="ECO:0000259" key="1">
    <source>
        <dbReference type="PROSITE" id="PS51462"/>
    </source>
</evidence>
<accession>A0A1G2UH38</accession>
<dbReference type="Pfam" id="PF00293">
    <property type="entry name" value="NUDIX"/>
    <property type="match status" value="1"/>
</dbReference>
<protein>
    <recommendedName>
        <fullName evidence="1">Nudix hydrolase domain-containing protein</fullName>
    </recommendedName>
</protein>
<name>A0A1G2UH38_9BACT</name>
<reference evidence="2 3" key="1">
    <citation type="journal article" date="2016" name="Nat. Commun.">
        <title>Thousands of microbial genomes shed light on interconnected biogeochemical processes in an aquifer system.</title>
        <authorList>
            <person name="Anantharaman K."/>
            <person name="Brown C.T."/>
            <person name="Hug L.A."/>
            <person name="Sharon I."/>
            <person name="Castelle C.J."/>
            <person name="Probst A.J."/>
            <person name="Thomas B.C."/>
            <person name="Singh A."/>
            <person name="Wilkins M.J."/>
            <person name="Karaoz U."/>
            <person name="Brodie E.L."/>
            <person name="Williams K.H."/>
            <person name="Hubbard S.S."/>
            <person name="Banfield J.F."/>
        </authorList>
    </citation>
    <scope>NUCLEOTIDE SEQUENCE [LARGE SCALE GENOMIC DNA]</scope>
</reference>
<feature type="domain" description="Nudix hydrolase" evidence="1">
    <location>
        <begin position="1"/>
        <end position="131"/>
    </location>
</feature>
<dbReference type="AlphaFoldDB" id="A0A1G2UH38"/>
<organism evidence="2 3">
    <name type="scientific">Candidatus Zambryskibacteria bacterium RIFCSPLOWO2_02_FULL_39_14</name>
    <dbReference type="NCBI Taxonomy" id="1802769"/>
    <lineage>
        <taxon>Bacteria</taxon>
        <taxon>Candidatus Zambryskiibacteriota</taxon>
    </lineage>
</organism>
<dbReference type="PROSITE" id="PS51462">
    <property type="entry name" value="NUDIX"/>
    <property type="match status" value="1"/>
</dbReference>
<dbReference type="SUPFAM" id="SSF55811">
    <property type="entry name" value="Nudix"/>
    <property type="match status" value="1"/>
</dbReference>
<evidence type="ECO:0000313" key="2">
    <source>
        <dbReference type="EMBL" id="OHB08715.1"/>
    </source>
</evidence>
<dbReference type="EMBL" id="MHWM01000020">
    <property type="protein sequence ID" value="OHB08715.1"/>
    <property type="molecule type" value="Genomic_DNA"/>
</dbReference>
<sequence length="137" mass="16125">MHRYEQDKLEFLVFDYRCVDPNTNRLTEKEIRFPAGTGNLGESTEETSIRKLYEETGLITTDVERIARRQAGQDHEKYVFLIPYSRCSGELRQGLLSSGGDEMSPPYWMPIFSLMEMIAPVHFWAYRVAIEHFRKQR</sequence>
<dbReference type="InterPro" id="IPR000086">
    <property type="entry name" value="NUDIX_hydrolase_dom"/>
</dbReference>